<dbReference type="STRING" id="1824.SAMN05444423_102180"/>
<reference evidence="2 3" key="1">
    <citation type="journal article" date="2014" name="BMC Genomics">
        <title>Genome based analysis of type-I polyketide synthase and nonribosomal peptide synthetase gene clusters in seven strains of five representative Nocardia species.</title>
        <authorList>
            <person name="Komaki H."/>
            <person name="Ichikawa N."/>
            <person name="Hosoyama A."/>
            <person name="Takahashi-Nakaguchi A."/>
            <person name="Matsuzawa T."/>
            <person name="Suzuki K."/>
            <person name="Fujita N."/>
            <person name="Gonoi T."/>
        </authorList>
    </citation>
    <scope>NUCLEOTIDE SEQUENCE [LARGE SCALE GENOMIC DNA]</scope>
    <source>
        <strain evidence="2 3">NBRC 15531</strain>
    </source>
</reference>
<dbReference type="Proteomes" id="UP000017048">
    <property type="component" value="Unassembled WGS sequence"/>
</dbReference>
<evidence type="ECO:0000313" key="3">
    <source>
        <dbReference type="Proteomes" id="UP000017048"/>
    </source>
</evidence>
<sequence>MCHHEFHAGHSQQGETDETLREEETAMKTFAPLRQSHKTYRRAGSAHSEIVAGPDAMARLRHAH</sequence>
<dbReference type="EMBL" id="BAFO02000032">
    <property type="protein sequence ID" value="GAD86444.1"/>
    <property type="molecule type" value="Genomic_DNA"/>
</dbReference>
<gene>
    <name evidence="2" type="ORF">NCAST_32_09300</name>
</gene>
<evidence type="ECO:0000256" key="1">
    <source>
        <dbReference type="SAM" id="MobiDB-lite"/>
    </source>
</evidence>
<evidence type="ECO:0000313" key="2">
    <source>
        <dbReference type="EMBL" id="GAD86444.1"/>
    </source>
</evidence>
<comment type="caution">
    <text evidence="2">The sequence shown here is derived from an EMBL/GenBank/DDBJ whole genome shotgun (WGS) entry which is preliminary data.</text>
</comment>
<accession>U5EMX2</accession>
<keyword evidence="3" id="KW-1185">Reference proteome</keyword>
<proteinExistence type="predicted"/>
<name>U5EMX2_NOCAS</name>
<protein>
    <submittedName>
        <fullName evidence="2">Uncharacterized protein</fullName>
    </submittedName>
</protein>
<feature type="region of interest" description="Disordered" evidence="1">
    <location>
        <begin position="1"/>
        <end position="64"/>
    </location>
</feature>
<organism evidence="2 3">
    <name type="scientific">Nocardia asteroides NBRC 15531</name>
    <dbReference type="NCBI Taxonomy" id="1110697"/>
    <lineage>
        <taxon>Bacteria</taxon>
        <taxon>Bacillati</taxon>
        <taxon>Actinomycetota</taxon>
        <taxon>Actinomycetes</taxon>
        <taxon>Mycobacteriales</taxon>
        <taxon>Nocardiaceae</taxon>
        <taxon>Nocardia</taxon>
    </lineage>
</organism>
<dbReference type="AlphaFoldDB" id="U5EMX2"/>